<keyword evidence="6" id="KW-0378">Hydrolase</keyword>
<keyword evidence="5 6" id="KW-0411">Iron-sulfur</keyword>
<reference evidence="8 9" key="1">
    <citation type="submission" date="2016-10" db="EMBL/GenBank/DDBJ databases">
        <authorList>
            <person name="de Groot N.N."/>
        </authorList>
    </citation>
    <scope>NUCLEOTIDE SEQUENCE [LARGE SCALE GENOMIC DNA]</scope>
    <source>
        <strain evidence="8 9">743A</strain>
    </source>
</reference>
<evidence type="ECO:0000313" key="9">
    <source>
        <dbReference type="Proteomes" id="UP000199659"/>
    </source>
</evidence>
<dbReference type="PANTHER" id="PTHR42961">
    <property type="entry name" value="IRON-SULFUR PROTEIN NUBPL"/>
    <property type="match status" value="1"/>
</dbReference>
<dbReference type="CDD" id="cd02037">
    <property type="entry name" value="Mrp_NBP35"/>
    <property type="match status" value="1"/>
</dbReference>
<evidence type="ECO:0000313" key="8">
    <source>
        <dbReference type="EMBL" id="SFR63748.1"/>
    </source>
</evidence>
<protein>
    <recommendedName>
        <fullName evidence="6">Iron-sulfur cluster carrier protein</fullName>
    </recommendedName>
</protein>
<dbReference type="FunFam" id="3.40.50.300:FF:001119">
    <property type="entry name" value="Iron-sulfur cluster carrier protein"/>
    <property type="match status" value="1"/>
</dbReference>
<comment type="function">
    <text evidence="6">Binds and transfers iron-sulfur (Fe-S) clusters to target apoproteins. Can hydrolyze ATP.</text>
</comment>
<name>A0A1I6IAQ0_9FIRM</name>
<dbReference type="GO" id="GO:0016887">
    <property type="term" value="F:ATP hydrolysis activity"/>
    <property type="evidence" value="ECO:0007669"/>
    <property type="project" value="UniProtKB-UniRule"/>
</dbReference>
<keyword evidence="4 6" id="KW-0408">Iron</keyword>
<evidence type="ECO:0000256" key="6">
    <source>
        <dbReference type="HAMAP-Rule" id="MF_02040"/>
    </source>
</evidence>
<feature type="binding site" evidence="6">
    <location>
        <begin position="48"/>
        <end position="55"/>
    </location>
    <ligand>
        <name>ATP</name>
        <dbReference type="ChEBI" id="CHEBI:30616"/>
    </ligand>
</feature>
<dbReference type="GO" id="GO:0046872">
    <property type="term" value="F:metal ion binding"/>
    <property type="evidence" value="ECO:0007669"/>
    <property type="project" value="UniProtKB-KW"/>
</dbReference>
<dbReference type="EMBL" id="FOYZ01000002">
    <property type="protein sequence ID" value="SFR63748.1"/>
    <property type="molecule type" value="Genomic_DNA"/>
</dbReference>
<evidence type="ECO:0000256" key="4">
    <source>
        <dbReference type="ARBA" id="ARBA00023004"/>
    </source>
</evidence>
<dbReference type="GO" id="GO:0016226">
    <property type="term" value="P:iron-sulfur cluster assembly"/>
    <property type="evidence" value="ECO:0007669"/>
    <property type="project" value="InterPro"/>
</dbReference>
<feature type="domain" description="Dinitrogenase iron-molybdenum cofactor biosynthesis" evidence="7">
    <location>
        <begin position="305"/>
        <end position="391"/>
    </location>
</feature>
<keyword evidence="2 6" id="KW-0547">Nucleotide-binding</keyword>
<sequence length="422" mass="45399">MSEASENCSGSCGSCSEDCSSRQQSKEELYEPVNQYSKVNRVIGVVSGKGGVGKSFITSYLSVLLNRKGYETAILDADITGPSIPKTFGIHEKAKGNELGIFPCYSKNGIKVMSVNLLLEEEEMPVIWRGPIIAGTVKQFWTDVVWGNVEYMFVDMPPGTGDVPLTVFQSIPLDGIVIVTSPQDLVSMIVGKAVNMAKAMNVPIIGLVENYSYVSCGNCGEQIQVFGKSNINEVAEKYHIKVLGKLPLTPEISNAVDSENIEGLEGSWLDDAVALIEENYPGRIQSECGCKTMQNQRIAVTVDEEGNIYQHFGSCERFAIYDIENGVQKSKSIIETNSKGHDEISRLLVEQDATTLICGGIGESAMKILMSNQIVIVPGQQGDADVQVAAYLDGATIASSSPTCGNHDGEEGCGCGCNCSCH</sequence>
<organism evidence="8 9">
    <name type="scientific">Anaeromicropila populeti</name>
    <dbReference type="NCBI Taxonomy" id="37658"/>
    <lineage>
        <taxon>Bacteria</taxon>
        <taxon>Bacillati</taxon>
        <taxon>Bacillota</taxon>
        <taxon>Clostridia</taxon>
        <taxon>Lachnospirales</taxon>
        <taxon>Lachnospiraceae</taxon>
        <taxon>Anaeromicropila</taxon>
    </lineage>
</organism>
<dbReference type="CDD" id="cd00562">
    <property type="entry name" value="NifX_NifB"/>
    <property type="match status" value="1"/>
</dbReference>
<dbReference type="InterPro" id="IPR033756">
    <property type="entry name" value="YlxH/NBP35"/>
</dbReference>
<keyword evidence="1 6" id="KW-0479">Metal-binding</keyword>
<dbReference type="RefSeq" id="WP_092559239.1">
    <property type="nucleotide sequence ID" value="NZ_FOYZ01000002.1"/>
</dbReference>
<keyword evidence="9" id="KW-1185">Reference proteome</keyword>
<gene>
    <name evidence="8" type="ORF">SAMN05661086_00624</name>
</gene>
<dbReference type="PANTHER" id="PTHR42961:SF2">
    <property type="entry name" value="IRON-SULFUR PROTEIN NUBPL"/>
    <property type="match status" value="1"/>
</dbReference>
<evidence type="ECO:0000256" key="1">
    <source>
        <dbReference type="ARBA" id="ARBA00022723"/>
    </source>
</evidence>
<dbReference type="SUPFAM" id="SSF53146">
    <property type="entry name" value="Nitrogenase accessory factor-like"/>
    <property type="match status" value="1"/>
</dbReference>
<dbReference type="STRING" id="37658.SAMN05661086_00624"/>
<keyword evidence="3 6" id="KW-0067">ATP-binding</keyword>
<dbReference type="InterPro" id="IPR044304">
    <property type="entry name" value="NUBPL-like"/>
</dbReference>
<evidence type="ECO:0000256" key="5">
    <source>
        <dbReference type="ARBA" id="ARBA00023014"/>
    </source>
</evidence>
<proteinExistence type="inferred from homology"/>
<dbReference type="Proteomes" id="UP000199659">
    <property type="component" value="Unassembled WGS sequence"/>
</dbReference>
<evidence type="ECO:0000256" key="3">
    <source>
        <dbReference type="ARBA" id="ARBA00022840"/>
    </source>
</evidence>
<dbReference type="Gene3D" id="3.40.50.300">
    <property type="entry name" value="P-loop containing nucleotide triphosphate hydrolases"/>
    <property type="match status" value="1"/>
</dbReference>
<dbReference type="Pfam" id="PF02579">
    <property type="entry name" value="Nitro_FeMo-Co"/>
    <property type="match status" value="1"/>
</dbReference>
<dbReference type="HAMAP" id="MF_02040">
    <property type="entry name" value="Mrp_NBP35"/>
    <property type="match status" value="1"/>
</dbReference>
<dbReference type="Pfam" id="PF10609">
    <property type="entry name" value="ParA"/>
    <property type="match status" value="1"/>
</dbReference>
<dbReference type="InterPro" id="IPR027417">
    <property type="entry name" value="P-loop_NTPase"/>
</dbReference>
<dbReference type="GO" id="GO:0005524">
    <property type="term" value="F:ATP binding"/>
    <property type="evidence" value="ECO:0007669"/>
    <property type="project" value="UniProtKB-UniRule"/>
</dbReference>
<evidence type="ECO:0000259" key="7">
    <source>
        <dbReference type="Pfam" id="PF02579"/>
    </source>
</evidence>
<dbReference type="AlphaFoldDB" id="A0A1I6IAQ0"/>
<dbReference type="GO" id="GO:0140663">
    <property type="term" value="F:ATP-dependent FeS chaperone activity"/>
    <property type="evidence" value="ECO:0007669"/>
    <property type="project" value="InterPro"/>
</dbReference>
<evidence type="ECO:0000256" key="2">
    <source>
        <dbReference type="ARBA" id="ARBA00022741"/>
    </source>
</evidence>
<comment type="similarity">
    <text evidence="6">Belongs to the Mrp/NBP35 ATP-binding proteins family.</text>
</comment>
<dbReference type="OrthoDB" id="9809679at2"/>
<comment type="subunit">
    <text evidence="6">Homodimer.</text>
</comment>
<dbReference type="InterPro" id="IPR019591">
    <property type="entry name" value="Mrp/NBP35_ATP-bd"/>
</dbReference>
<dbReference type="InterPro" id="IPR003731">
    <property type="entry name" value="Di-Nase_FeMo-co_biosynth"/>
</dbReference>
<dbReference type="SUPFAM" id="SSF52540">
    <property type="entry name" value="P-loop containing nucleoside triphosphate hydrolases"/>
    <property type="match status" value="1"/>
</dbReference>
<dbReference type="Gene3D" id="3.30.420.130">
    <property type="entry name" value="Dinitrogenase iron-molybdenum cofactor biosynthesis domain"/>
    <property type="match status" value="1"/>
</dbReference>
<dbReference type="GO" id="GO:0051539">
    <property type="term" value="F:4 iron, 4 sulfur cluster binding"/>
    <property type="evidence" value="ECO:0007669"/>
    <property type="project" value="TreeGrafter"/>
</dbReference>
<accession>A0A1I6IAQ0</accession>
<dbReference type="InterPro" id="IPR036105">
    <property type="entry name" value="DiNase_FeMo-co_biosyn_sf"/>
</dbReference>